<reference evidence="1" key="1">
    <citation type="submission" date="2016-05" db="EMBL/GenBank/DDBJ databases">
        <authorList>
            <person name="Lavstsen T."/>
            <person name="Jespersen J.S."/>
        </authorList>
    </citation>
    <scope>NUCLEOTIDE SEQUENCE</scope>
    <source>
        <tissue evidence="1">Brain</tissue>
    </source>
</reference>
<name>A0A1A8JDW1_NOTKU</name>
<evidence type="ECO:0000313" key="1">
    <source>
        <dbReference type="EMBL" id="SBR07882.1"/>
    </source>
</evidence>
<dbReference type="EMBL" id="HAED01021211">
    <property type="protein sequence ID" value="SBR07882.1"/>
    <property type="molecule type" value="Transcribed_RNA"/>
</dbReference>
<proteinExistence type="predicted"/>
<sequence length="77" mass="8692">MIGDATDLSSYIPEILDCGYTGPVNMEQKESILREGLEVYNLAQVIKLKPDKCHSLFVIGNDDKTQSQKMVSLLYPW</sequence>
<organism evidence="1">
    <name type="scientific">Nothobranchius kuhntae</name>
    <name type="common">Beira killifish</name>
    <dbReference type="NCBI Taxonomy" id="321403"/>
    <lineage>
        <taxon>Eukaryota</taxon>
        <taxon>Metazoa</taxon>
        <taxon>Chordata</taxon>
        <taxon>Craniata</taxon>
        <taxon>Vertebrata</taxon>
        <taxon>Euteleostomi</taxon>
        <taxon>Actinopterygii</taxon>
        <taxon>Neopterygii</taxon>
        <taxon>Teleostei</taxon>
        <taxon>Neoteleostei</taxon>
        <taxon>Acanthomorphata</taxon>
        <taxon>Ovalentaria</taxon>
        <taxon>Atherinomorphae</taxon>
        <taxon>Cyprinodontiformes</taxon>
        <taxon>Nothobranchiidae</taxon>
        <taxon>Nothobranchius</taxon>
    </lineage>
</organism>
<reference evidence="1" key="2">
    <citation type="submission" date="2016-06" db="EMBL/GenBank/DDBJ databases">
        <title>The genome of a short-lived fish provides insights into sex chromosome evolution and the genetic control of aging.</title>
        <authorList>
            <person name="Reichwald K."/>
            <person name="Felder M."/>
            <person name="Petzold A."/>
            <person name="Koch P."/>
            <person name="Groth M."/>
            <person name="Platzer M."/>
        </authorList>
    </citation>
    <scope>NUCLEOTIDE SEQUENCE</scope>
    <source>
        <tissue evidence="1">Brain</tissue>
    </source>
</reference>
<protein>
    <submittedName>
        <fullName evidence="1">Uncharacterized protein</fullName>
    </submittedName>
</protein>
<dbReference type="AlphaFoldDB" id="A0A1A8JDW1"/>
<gene>
    <name evidence="1" type="primary">CABZ01032352.1</name>
</gene>
<accession>A0A1A8JDW1</accession>